<evidence type="ECO:0000313" key="6">
    <source>
        <dbReference type="EMBL" id="MBE9191203.1"/>
    </source>
</evidence>
<dbReference type="SMART" id="SM00267">
    <property type="entry name" value="GGDEF"/>
    <property type="match status" value="1"/>
</dbReference>
<evidence type="ECO:0000313" key="7">
    <source>
        <dbReference type="Proteomes" id="UP000651156"/>
    </source>
</evidence>
<dbReference type="SUPFAM" id="SSF55073">
    <property type="entry name" value="Nucleotide cyclase"/>
    <property type="match status" value="1"/>
</dbReference>
<feature type="domain" description="PAS" evidence="3">
    <location>
        <begin position="353"/>
        <end position="397"/>
    </location>
</feature>
<gene>
    <name evidence="6" type="ORF">IQ230_12725</name>
</gene>
<dbReference type="InterPro" id="IPR035965">
    <property type="entry name" value="PAS-like_dom_sf"/>
</dbReference>
<dbReference type="Pfam" id="PF05228">
    <property type="entry name" value="CHASE4"/>
    <property type="match status" value="1"/>
</dbReference>
<evidence type="ECO:0000256" key="1">
    <source>
        <dbReference type="SAM" id="MobiDB-lite"/>
    </source>
</evidence>
<dbReference type="NCBIfam" id="TIGR00229">
    <property type="entry name" value="sensory_box"/>
    <property type="match status" value="1"/>
</dbReference>
<dbReference type="CDD" id="cd01949">
    <property type="entry name" value="GGDEF"/>
    <property type="match status" value="1"/>
</dbReference>
<name>A0ABR9UT38_9CHRO</name>
<dbReference type="SUPFAM" id="SSF55785">
    <property type="entry name" value="PYP-like sensor domain (PAS domain)"/>
    <property type="match status" value="1"/>
</dbReference>
<dbReference type="Pfam" id="PF13426">
    <property type="entry name" value="PAS_9"/>
    <property type="match status" value="1"/>
</dbReference>
<feature type="transmembrane region" description="Helical" evidence="2">
    <location>
        <begin position="318"/>
        <end position="340"/>
    </location>
</feature>
<dbReference type="NCBIfam" id="TIGR00254">
    <property type="entry name" value="GGDEF"/>
    <property type="match status" value="1"/>
</dbReference>
<dbReference type="EMBL" id="JADEWN010000028">
    <property type="protein sequence ID" value="MBE9191203.1"/>
    <property type="molecule type" value="Genomic_DNA"/>
</dbReference>
<accession>A0ABR9UT38</accession>
<dbReference type="PROSITE" id="PS50112">
    <property type="entry name" value="PAS"/>
    <property type="match status" value="1"/>
</dbReference>
<dbReference type="Pfam" id="PF00990">
    <property type="entry name" value="GGDEF"/>
    <property type="match status" value="1"/>
</dbReference>
<dbReference type="Gene3D" id="3.20.20.450">
    <property type="entry name" value="EAL domain"/>
    <property type="match status" value="1"/>
</dbReference>
<dbReference type="PANTHER" id="PTHR44757">
    <property type="entry name" value="DIGUANYLATE CYCLASE DGCP"/>
    <property type="match status" value="1"/>
</dbReference>
<dbReference type="Gene3D" id="3.30.450.20">
    <property type="entry name" value="PAS domain"/>
    <property type="match status" value="1"/>
</dbReference>
<dbReference type="InterPro" id="IPR000014">
    <property type="entry name" value="PAS"/>
</dbReference>
<dbReference type="InterPro" id="IPR000160">
    <property type="entry name" value="GGDEF_dom"/>
</dbReference>
<feature type="region of interest" description="Disordered" evidence="1">
    <location>
        <begin position="1"/>
        <end position="25"/>
    </location>
</feature>
<feature type="transmembrane region" description="Helical" evidence="2">
    <location>
        <begin position="53"/>
        <end position="75"/>
    </location>
</feature>
<dbReference type="InterPro" id="IPR043128">
    <property type="entry name" value="Rev_trsase/Diguanyl_cyclase"/>
</dbReference>
<comment type="caution">
    <text evidence="6">The sequence shown here is derived from an EMBL/GenBank/DDBJ whole genome shotgun (WGS) entry which is preliminary data.</text>
</comment>
<keyword evidence="7" id="KW-1185">Reference proteome</keyword>
<feature type="compositionally biased region" description="Polar residues" evidence="1">
    <location>
        <begin position="1"/>
        <end position="22"/>
    </location>
</feature>
<evidence type="ECO:0000259" key="5">
    <source>
        <dbReference type="PROSITE" id="PS50887"/>
    </source>
</evidence>
<evidence type="ECO:0000256" key="2">
    <source>
        <dbReference type="SAM" id="Phobius"/>
    </source>
</evidence>
<reference evidence="6 7" key="1">
    <citation type="submission" date="2020-10" db="EMBL/GenBank/DDBJ databases">
        <authorList>
            <person name="Castelo-Branco R."/>
            <person name="Eusebio N."/>
            <person name="Adriana R."/>
            <person name="Vieira A."/>
            <person name="Brugerolle De Fraissinette N."/>
            <person name="Rezende De Castro R."/>
            <person name="Schneider M.P."/>
            <person name="Vasconcelos V."/>
            <person name="Leao P.N."/>
        </authorList>
    </citation>
    <scope>NUCLEOTIDE SEQUENCE [LARGE SCALE GENOMIC DNA]</scope>
    <source>
        <strain evidence="6 7">LEGE 06123</strain>
    </source>
</reference>
<evidence type="ECO:0000259" key="4">
    <source>
        <dbReference type="PROSITE" id="PS50883"/>
    </source>
</evidence>
<keyword evidence="2" id="KW-1133">Transmembrane helix</keyword>
<dbReference type="SMART" id="SM00052">
    <property type="entry name" value="EAL"/>
    <property type="match status" value="1"/>
</dbReference>
<dbReference type="Gene3D" id="3.30.70.270">
    <property type="match status" value="1"/>
</dbReference>
<dbReference type="SMART" id="SM00091">
    <property type="entry name" value="PAS"/>
    <property type="match status" value="1"/>
</dbReference>
<dbReference type="PROSITE" id="PS50887">
    <property type="entry name" value="GGDEF"/>
    <property type="match status" value="1"/>
</dbReference>
<dbReference type="RefSeq" id="WP_193932353.1">
    <property type="nucleotide sequence ID" value="NZ_CAWPMZ010000054.1"/>
</dbReference>
<dbReference type="InterPro" id="IPR029787">
    <property type="entry name" value="Nucleotide_cyclase"/>
</dbReference>
<dbReference type="InterPro" id="IPR001633">
    <property type="entry name" value="EAL_dom"/>
</dbReference>
<evidence type="ECO:0000259" key="3">
    <source>
        <dbReference type="PROSITE" id="PS50112"/>
    </source>
</evidence>
<dbReference type="Pfam" id="PF00563">
    <property type="entry name" value="EAL"/>
    <property type="match status" value="1"/>
</dbReference>
<dbReference type="InterPro" id="IPR035919">
    <property type="entry name" value="EAL_sf"/>
</dbReference>
<sequence length="914" mass="103658">MSSSRWRSQTTEVISPQQNNCHNKTEAQRKNIKKSWFASATSKSCGLRWKTRLLFGGAITSLVAILYTTASTVLLSSLEKVEIEETYRNVEGFLDAFAQTQEEFSLRLADWAIWDDTYRFAQDRNQDYINLNITLDSLQYLQINAAVFLNNKNQIIYSVGFDVEKNQKTSIPVSLEHYIINNKNLVQHSKVNSSLIGVIALPQGPMLIASRPIVNSRGEKPIRGTLVFGRYLDKTKVATLATKSRLSITIRSLNQTLPPDFQTALSELSLKNHRIFVRPICDRIVAGYTLLTDVEAKPVALLKVETPRIIYQQGITSLSYLLLLLVSIGLVFTGVTLPLLERLIFLRFERQEQEERYRAVVAQASEGVFLIDAETKVLLEANIALQNLLGYSDLEILQLTLYDIVVGDRDLINADLEQISAKDYNFTREYKYLCEDTSLIDVEASATQILYNEKDTYCIVVRNITERKKVENALRESEKRLSWQASHDSLTELVNRREFEQRLANVLESAKTEGTQHALCYLDLDQFKIINDTCGHFAGDRLLCQVSVLFQNRLRKTDMLARLGGDEFGIIFYQCSLEQAIRIAEALRQQVSEFPFIWKERIFSVTTSIGIVVINADTPNLASVLSAADAACYAAKNKGRNRINIYQPNDLEIAQQRGEMQWVSHIPKALEDNRFCLYYQEIASLTDTSNQQHGEILLRLKDENDQIVLPMAFIPAAERYNLMHLIDRWVISTLFAYLAQLQTDSDRTIYAVNLSGASINDESFIDFVQAQFTYYQILPSRICFEITETLAIANLNKAASFIRKLKTIGCYFALDDFGSGMSSFAYLKNLPVDYLKIDGSLIKDIVEDAIAYSMVEAISRIATVMQLKTIAEFVENEAIQEKLRVLAVDYAQGYGVAKPKPLDLIHGLQISTKM</sequence>
<dbReference type="InterPro" id="IPR007892">
    <property type="entry name" value="CHASE4"/>
</dbReference>
<feature type="domain" description="EAL" evidence="4">
    <location>
        <begin position="659"/>
        <end position="913"/>
    </location>
</feature>
<proteinExistence type="predicted"/>
<organism evidence="6 7">
    <name type="scientific">Gloeocapsopsis crepidinum LEGE 06123</name>
    <dbReference type="NCBI Taxonomy" id="588587"/>
    <lineage>
        <taxon>Bacteria</taxon>
        <taxon>Bacillati</taxon>
        <taxon>Cyanobacteriota</taxon>
        <taxon>Cyanophyceae</taxon>
        <taxon>Oscillatoriophycideae</taxon>
        <taxon>Chroococcales</taxon>
        <taxon>Chroococcaceae</taxon>
        <taxon>Gloeocapsopsis</taxon>
    </lineage>
</organism>
<dbReference type="CDD" id="cd01948">
    <property type="entry name" value="EAL"/>
    <property type="match status" value="1"/>
</dbReference>
<feature type="domain" description="GGDEF" evidence="5">
    <location>
        <begin position="515"/>
        <end position="648"/>
    </location>
</feature>
<keyword evidence="2" id="KW-0472">Membrane</keyword>
<dbReference type="PROSITE" id="PS50883">
    <property type="entry name" value="EAL"/>
    <property type="match status" value="1"/>
</dbReference>
<dbReference type="PANTHER" id="PTHR44757:SF4">
    <property type="entry name" value="DIGUANYLATE CYCLASE DGCE-RELATED"/>
    <property type="match status" value="1"/>
</dbReference>
<protein>
    <submittedName>
        <fullName evidence="6">EAL domain-containing protein</fullName>
    </submittedName>
</protein>
<keyword evidence="2" id="KW-0812">Transmembrane</keyword>
<dbReference type="SUPFAM" id="SSF141868">
    <property type="entry name" value="EAL domain-like"/>
    <property type="match status" value="1"/>
</dbReference>
<dbReference type="Proteomes" id="UP000651156">
    <property type="component" value="Unassembled WGS sequence"/>
</dbReference>
<dbReference type="CDD" id="cd00130">
    <property type="entry name" value="PAS"/>
    <property type="match status" value="1"/>
</dbReference>
<dbReference type="InterPro" id="IPR052155">
    <property type="entry name" value="Biofilm_reg_signaling"/>
</dbReference>